<evidence type="ECO:0000313" key="2">
    <source>
        <dbReference type="EMBL" id="QPH41444.1"/>
    </source>
</evidence>
<dbReference type="Proteomes" id="UP000594759">
    <property type="component" value="Chromosome"/>
</dbReference>
<proteinExistence type="predicted"/>
<dbReference type="EMBL" id="CP064939">
    <property type="protein sequence ID" value="QPH41444.1"/>
    <property type="molecule type" value="Genomic_DNA"/>
</dbReference>
<evidence type="ECO:0000256" key="1">
    <source>
        <dbReference type="SAM" id="SignalP"/>
    </source>
</evidence>
<dbReference type="RefSeq" id="WP_196100881.1">
    <property type="nucleotide sequence ID" value="NZ_CP064939.1"/>
</dbReference>
<organism evidence="2 3">
    <name type="scientific">Pedobacter endophyticus</name>
    <dbReference type="NCBI Taxonomy" id="2789740"/>
    <lineage>
        <taxon>Bacteria</taxon>
        <taxon>Pseudomonadati</taxon>
        <taxon>Bacteroidota</taxon>
        <taxon>Sphingobacteriia</taxon>
        <taxon>Sphingobacteriales</taxon>
        <taxon>Sphingobacteriaceae</taxon>
        <taxon>Pedobacter</taxon>
    </lineage>
</organism>
<dbReference type="AlphaFoldDB" id="A0A7S9L2T1"/>
<reference evidence="2 3" key="1">
    <citation type="submission" date="2020-11" db="EMBL/GenBank/DDBJ databases">
        <title>Pedobacter endophytica, an endophytic bacteria isolated form Carex pumila.</title>
        <authorList>
            <person name="Peng Y."/>
            <person name="Jiang L."/>
            <person name="Lee J."/>
        </authorList>
    </citation>
    <scope>NUCLEOTIDE SEQUENCE [LARGE SCALE GENOMIC DNA]</scope>
    <source>
        <strain evidence="2 3">JBR3-12</strain>
    </source>
</reference>
<dbReference type="KEGG" id="pex:IZT61_09375"/>
<dbReference type="GO" id="GO:0005975">
    <property type="term" value="P:carbohydrate metabolic process"/>
    <property type="evidence" value="ECO:0007669"/>
    <property type="project" value="UniProtKB-ARBA"/>
</dbReference>
<feature type="chain" id="PRO_5032481481" evidence="1">
    <location>
        <begin position="22"/>
        <end position="335"/>
    </location>
</feature>
<dbReference type="InterPro" id="IPR013320">
    <property type="entry name" value="ConA-like_dom_sf"/>
</dbReference>
<name>A0A7S9L2T1_9SPHI</name>
<keyword evidence="1" id="KW-0732">Signal</keyword>
<accession>A0A7S9L2T1</accession>
<sequence>MKRLLQIIPLLLIFFNGNTLAQNPIQSFWSGNQNTYLLDQAAPVSASSFAYSLRKLRRGYTGYCLRVRRNILLDNTEADIAFDVNGVVSAKSIVTITATIPLTSGLNVGDKMTLAAFKGSQQLLATIWYDQGLNGYHATQTNVLVQPELLLNTAGTGNTKPSLSFNGSQYLIVGQPLQNLMTNGINGTFLLAAKVGSNTTIQYSFGFVNGTTWRWLLHLNYNNGNVYFDAAEPCCTVSDRTFANSTSLNTWKQYSFIRGTSSKLARRSNVTVIDDSTAPSTARTGGDFWIGSASGIPLLNSAFIGNLSEAVMFPRDFTAAQVVPLEFSQIQFWGL</sequence>
<dbReference type="Gene3D" id="2.60.120.200">
    <property type="match status" value="1"/>
</dbReference>
<protein>
    <submittedName>
        <fullName evidence="2">Uncharacterized protein</fullName>
    </submittedName>
</protein>
<keyword evidence="3" id="KW-1185">Reference proteome</keyword>
<feature type="signal peptide" evidence="1">
    <location>
        <begin position="1"/>
        <end position="21"/>
    </location>
</feature>
<evidence type="ECO:0000313" key="3">
    <source>
        <dbReference type="Proteomes" id="UP000594759"/>
    </source>
</evidence>
<gene>
    <name evidence="2" type="ORF">IZT61_09375</name>
</gene>
<dbReference type="SUPFAM" id="SSF49899">
    <property type="entry name" value="Concanavalin A-like lectins/glucanases"/>
    <property type="match status" value="1"/>
</dbReference>
<dbReference type="GO" id="GO:0004553">
    <property type="term" value="F:hydrolase activity, hydrolyzing O-glycosyl compounds"/>
    <property type="evidence" value="ECO:0007669"/>
    <property type="project" value="UniProtKB-ARBA"/>
</dbReference>